<proteinExistence type="predicted"/>
<feature type="region of interest" description="Disordered" evidence="1">
    <location>
        <begin position="1"/>
        <end position="60"/>
    </location>
</feature>
<organism evidence="2 3">
    <name type="scientific">Pyricularia oryzae</name>
    <name type="common">Rice blast fungus</name>
    <name type="synonym">Magnaporthe oryzae</name>
    <dbReference type="NCBI Taxonomy" id="318829"/>
    <lineage>
        <taxon>Eukaryota</taxon>
        <taxon>Fungi</taxon>
        <taxon>Dikarya</taxon>
        <taxon>Ascomycota</taxon>
        <taxon>Pezizomycotina</taxon>
        <taxon>Sordariomycetes</taxon>
        <taxon>Sordariomycetidae</taxon>
        <taxon>Magnaporthales</taxon>
        <taxon>Pyriculariaceae</taxon>
        <taxon>Pyricularia</taxon>
    </lineage>
</organism>
<dbReference type="EMBL" id="CP034209">
    <property type="protein sequence ID" value="QBZ63725.1"/>
    <property type="molecule type" value="Genomic_DNA"/>
</dbReference>
<evidence type="ECO:0000313" key="3">
    <source>
        <dbReference type="Proteomes" id="UP000294847"/>
    </source>
</evidence>
<protein>
    <submittedName>
        <fullName evidence="2">Uncharacterized protein</fullName>
    </submittedName>
</protein>
<dbReference type="AlphaFoldDB" id="A0A4P7NN62"/>
<evidence type="ECO:0000256" key="1">
    <source>
        <dbReference type="SAM" id="MobiDB-lite"/>
    </source>
</evidence>
<reference evidence="2 3" key="1">
    <citation type="journal article" date="2019" name="Mol. Biol. Evol.">
        <title>Blast fungal genomes show frequent chromosomal changes, gene gains and losses, and effector gene turnover.</title>
        <authorList>
            <person name="Gomez Luciano L.B."/>
            <person name="Jason Tsai I."/>
            <person name="Chuma I."/>
            <person name="Tosa Y."/>
            <person name="Chen Y.H."/>
            <person name="Li J.Y."/>
            <person name="Li M.Y."/>
            <person name="Jade Lu M.Y."/>
            <person name="Nakayashiki H."/>
            <person name="Li W.H."/>
        </authorList>
    </citation>
    <scope>NUCLEOTIDE SEQUENCE [LARGE SCALE GENOMIC DNA]</scope>
    <source>
        <strain evidence="2">MZ5-1-6</strain>
    </source>
</reference>
<dbReference type="Proteomes" id="UP000294847">
    <property type="component" value="Chromosome 6"/>
</dbReference>
<feature type="compositionally biased region" description="Polar residues" evidence="1">
    <location>
        <begin position="23"/>
        <end position="37"/>
    </location>
</feature>
<evidence type="ECO:0000313" key="2">
    <source>
        <dbReference type="EMBL" id="QBZ63725.1"/>
    </source>
</evidence>
<accession>A0A4P7NN62</accession>
<sequence length="60" mass="6517">MDGLQVEQATEALQDDVADPPATETNPETSLQHATGSTEDDEPSIHRGRSGYQIRQPLVL</sequence>
<name>A0A4P7NN62_PYROR</name>
<gene>
    <name evidence="2" type="ORF">PoMZ_05412</name>
</gene>